<dbReference type="Pfam" id="PF02384">
    <property type="entry name" value="N6_Mtase"/>
    <property type="match status" value="1"/>
</dbReference>
<comment type="caution">
    <text evidence="10">The sequence shown here is derived from an EMBL/GenBank/DDBJ whole genome shotgun (WGS) entry which is preliminary data.</text>
</comment>
<name>A0A1B7IX35_9ENTR</name>
<dbReference type="SUPFAM" id="SSF53335">
    <property type="entry name" value="S-adenosyl-L-methionine-dependent methyltransferases"/>
    <property type="match status" value="1"/>
</dbReference>
<keyword evidence="6" id="KW-0680">Restriction system</keyword>
<reference evidence="10 11" key="1">
    <citation type="submission" date="2016-04" db="EMBL/GenBank/DDBJ databases">
        <title>ATOL: Assembling a taxonomically balanced genome-scale reconstruction of the evolutionary history of the Enterobacteriaceae.</title>
        <authorList>
            <person name="Plunkett G.III."/>
            <person name="Neeno-Eckwall E.C."/>
            <person name="Glasner J.D."/>
            <person name="Perna N.T."/>
        </authorList>
    </citation>
    <scope>NUCLEOTIDE SEQUENCE [LARGE SCALE GENOMIC DNA]</scope>
    <source>
        <strain evidence="10 11">ATCC 51605</strain>
    </source>
</reference>
<keyword evidence="5" id="KW-0949">S-adenosyl-L-methionine</keyword>
<organism evidence="10 11">
    <name type="scientific">Buttiauxella brennerae ATCC 51605</name>
    <dbReference type="NCBI Taxonomy" id="1354251"/>
    <lineage>
        <taxon>Bacteria</taxon>
        <taxon>Pseudomonadati</taxon>
        <taxon>Pseudomonadota</taxon>
        <taxon>Gammaproteobacteria</taxon>
        <taxon>Enterobacterales</taxon>
        <taxon>Enterobacteriaceae</taxon>
        <taxon>Buttiauxella</taxon>
    </lineage>
</organism>
<dbReference type="PROSITE" id="PS00092">
    <property type="entry name" value="N6_MTASE"/>
    <property type="match status" value="1"/>
</dbReference>
<evidence type="ECO:0000256" key="4">
    <source>
        <dbReference type="ARBA" id="ARBA00022679"/>
    </source>
</evidence>
<dbReference type="GO" id="GO:0009307">
    <property type="term" value="P:DNA restriction-modification system"/>
    <property type="evidence" value="ECO:0007669"/>
    <property type="project" value="UniProtKB-KW"/>
</dbReference>
<accession>A0A1B7IX35</accession>
<evidence type="ECO:0000313" key="10">
    <source>
        <dbReference type="EMBL" id="OAT34631.1"/>
    </source>
</evidence>
<dbReference type="Pfam" id="PF12161">
    <property type="entry name" value="HsdM_N"/>
    <property type="match status" value="1"/>
</dbReference>
<evidence type="ECO:0000256" key="2">
    <source>
        <dbReference type="ARBA" id="ARBA00011900"/>
    </source>
</evidence>
<comment type="catalytic activity">
    <reaction evidence="7">
        <text>a 2'-deoxyadenosine in DNA + S-adenosyl-L-methionine = an N(6)-methyl-2'-deoxyadenosine in DNA + S-adenosyl-L-homocysteine + H(+)</text>
        <dbReference type="Rhea" id="RHEA:15197"/>
        <dbReference type="Rhea" id="RHEA-COMP:12418"/>
        <dbReference type="Rhea" id="RHEA-COMP:12419"/>
        <dbReference type="ChEBI" id="CHEBI:15378"/>
        <dbReference type="ChEBI" id="CHEBI:57856"/>
        <dbReference type="ChEBI" id="CHEBI:59789"/>
        <dbReference type="ChEBI" id="CHEBI:90615"/>
        <dbReference type="ChEBI" id="CHEBI:90616"/>
        <dbReference type="EC" id="2.1.1.72"/>
    </reaction>
</comment>
<dbReference type="InterPro" id="IPR002052">
    <property type="entry name" value="DNA_methylase_N6_adenine_CS"/>
</dbReference>
<dbReference type="InterPro" id="IPR003356">
    <property type="entry name" value="DNA_methylase_A-5"/>
</dbReference>
<dbReference type="InterPro" id="IPR029063">
    <property type="entry name" value="SAM-dependent_MTases_sf"/>
</dbReference>
<dbReference type="OrthoDB" id="9784823at2"/>
<gene>
    <name evidence="10" type="ORF">M975_0008</name>
</gene>
<keyword evidence="11" id="KW-1185">Reference proteome</keyword>
<keyword evidence="4 10" id="KW-0808">Transferase</keyword>
<dbReference type="InterPro" id="IPR051537">
    <property type="entry name" value="DNA_Adenine_Mtase"/>
</dbReference>
<dbReference type="EC" id="2.1.1.72" evidence="2"/>
<dbReference type="PATRIC" id="fig|1354251.4.peg.8"/>
<evidence type="ECO:0000256" key="3">
    <source>
        <dbReference type="ARBA" id="ARBA00022603"/>
    </source>
</evidence>
<dbReference type="InterPro" id="IPR022749">
    <property type="entry name" value="D12N6_MeTrfase_N"/>
</dbReference>
<feature type="domain" description="N6 adenine-specific DNA methyltransferase N-terminal" evidence="9">
    <location>
        <begin position="2"/>
        <end position="135"/>
    </location>
</feature>
<dbReference type="EMBL" id="LXER01000001">
    <property type="protein sequence ID" value="OAT34631.1"/>
    <property type="molecule type" value="Genomic_DNA"/>
</dbReference>
<proteinExistence type="inferred from homology"/>
<evidence type="ECO:0000259" key="9">
    <source>
        <dbReference type="Pfam" id="PF12161"/>
    </source>
</evidence>
<dbReference type="PRINTS" id="PR00507">
    <property type="entry name" value="N12N6MTFRASE"/>
</dbReference>
<evidence type="ECO:0000259" key="8">
    <source>
        <dbReference type="Pfam" id="PF02384"/>
    </source>
</evidence>
<feature type="domain" description="DNA methylase adenine-specific" evidence="8">
    <location>
        <begin position="147"/>
        <end position="451"/>
    </location>
</feature>
<comment type="similarity">
    <text evidence="1">Belongs to the N(4)/N(6)-methyltransferase family.</text>
</comment>
<evidence type="ECO:0000256" key="7">
    <source>
        <dbReference type="ARBA" id="ARBA00047942"/>
    </source>
</evidence>
<dbReference type="GO" id="GO:0009007">
    <property type="term" value="F:site-specific DNA-methyltransferase (adenine-specific) activity"/>
    <property type="evidence" value="ECO:0007669"/>
    <property type="project" value="UniProtKB-EC"/>
</dbReference>
<evidence type="ECO:0000256" key="6">
    <source>
        <dbReference type="ARBA" id="ARBA00022747"/>
    </source>
</evidence>
<protein>
    <recommendedName>
        <fullName evidence="2">site-specific DNA-methyltransferase (adenine-specific)</fullName>
        <ecNumber evidence="2">2.1.1.72</ecNumber>
    </recommendedName>
</protein>
<keyword evidence="3 10" id="KW-0489">Methyltransferase</keyword>
<dbReference type="Gene3D" id="3.40.50.150">
    <property type="entry name" value="Vaccinia Virus protein VP39"/>
    <property type="match status" value="1"/>
</dbReference>
<sequence>MAAFIWSVADLLRGDFKQSQYGRVILPFTLLRRLECVLAPSKDAVVAEADKLKASPLPEEGREKFLLRATKGLSFFNISPMDLDKLGQNDIKENLENYIQCFSKDAREIFEYFKFSEFIGLLDDANLLFKIVKKFATTDLSPKAISNHEMGQVFEELIRRFAESSNETAGEHFTPRDIVHLTTSLVFMDDDDALSKDGIIRTIYDPTAGTGGFLSSGMEYMHSQNPNAVMRAFGQELNPESYAICKADMLIKGQDVSLIKLGNTLSNDQLPQGKFDYMLSNPPFGVDWKKVEGEINDEHQHKGFDGRFGPGLPRVSDGSLLFLLHLISKMRDGSSASNGGRIGIILNGSPLFTGGAGSGESEIRRYILEADLLDGIVALPTDMFYNTGIATYVWILSNKKAAERKGKVQLIDGTNLCGKMRKSLGSKRNLMGEDDIKLITRTFGEFEVVDATSLEELGLEKAPEQKSNRGRQSATTKTEALKTFASKIFNSTDFGYRRLTIERPLRLSAQITDEAIATLRFASKPFNAPMECLYEEFSTRWQGDNYGNFAEIEVEARAIIKAEFAELKEKQIKDLLDTKLWLAQRALMDKAQQIQVTLGAKAGGKERVSNDFNEFQLTLKSAIKTAAVKLDTKENKQFIDAITTKNPAAEPVVKKVLKEASQPLYGAFEYQGKVVEFEQDGDLRDNENVPLNPTIATSDLIENYFKAEVLPHVADAWINADKRDAKDNEVGIVGYEIPFNRHFYVYQPPRPLEEIDADLDAVSAEIMKLLQEVHS</sequence>
<dbReference type="GO" id="GO:0003677">
    <property type="term" value="F:DNA binding"/>
    <property type="evidence" value="ECO:0007669"/>
    <property type="project" value="InterPro"/>
</dbReference>
<dbReference type="PANTHER" id="PTHR42933:SF3">
    <property type="entry name" value="TYPE I RESTRICTION ENZYME MJAVIII METHYLASE SUBUNIT"/>
    <property type="match status" value="1"/>
</dbReference>
<dbReference type="GO" id="GO:0032259">
    <property type="term" value="P:methylation"/>
    <property type="evidence" value="ECO:0007669"/>
    <property type="project" value="UniProtKB-KW"/>
</dbReference>
<dbReference type="Proteomes" id="UP000078410">
    <property type="component" value="Unassembled WGS sequence"/>
</dbReference>
<dbReference type="GO" id="GO:0008170">
    <property type="term" value="F:N-methyltransferase activity"/>
    <property type="evidence" value="ECO:0007669"/>
    <property type="project" value="InterPro"/>
</dbReference>
<evidence type="ECO:0000256" key="5">
    <source>
        <dbReference type="ARBA" id="ARBA00022691"/>
    </source>
</evidence>
<dbReference type="AlphaFoldDB" id="A0A1B7IX35"/>
<dbReference type="PANTHER" id="PTHR42933">
    <property type="entry name" value="SLR6095 PROTEIN"/>
    <property type="match status" value="1"/>
</dbReference>
<evidence type="ECO:0000256" key="1">
    <source>
        <dbReference type="ARBA" id="ARBA00006594"/>
    </source>
</evidence>
<evidence type="ECO:0000313" key="11">
    <source>
        <dbReference type="Proteomes" id="UP000078410"/>
    </source>
</evidence>